<feature type="compositionally biased region" description="Basic and acidic residues" evidence="1">
    <location>
        <begin position="246"/>
        <end position="260"/>
    </location>
</feature>
<evidence type="ECO:0000313" key="2">
    <source>
        <dbReference type="EMBL" id="WMV09080.1"/>
    </source>
</evidence>
<evidence type="ECO:0000313" key="3">
    <source>
        <dbReference type="Proteomes" id="UP001234989"/>
    </source>
</evidence>
<accession>A0AAF0PSG9</accession>
<name>A0AAF0PSG9_SOLVR</name>
<gene>
    <name evidence="2" type="ORF">MTR67_002465</name>
</gene>
<reference evidence="2" key="1">
    <citation type="submission" date="2023-08" db="EMBL/GenBank/DDBJ databases">
        <title>A de novo genome assembly of Solanum verrucosum Schlechtendal, a Mexican diploid species geographically isolated from the other diploid A-genome species in potato relatives.</title>
        <authorList>
            <person name="Hosaka K."/>
        </authorList>
    </citation>
    <scope>NUCLEOTIDE SEQUENCE</scope>
    <source>
        <tissue evidence="2">Young leaves</tissue>
    </source>
</reference>
<organism evidence="2 3">
    <name type="scientific">Solanum verrucosum</name>
    <dbReference type="NCBI Taxonomy" id="315347"/>
    <lineage>
        <taxon>Eukaryota</taxon>
        <taxon>Viridiplantae</taxon>
        <taxon>Streptophyta</taxon>
        <taxon>Embryophyta</taxon>
        <taxon>Tracheophyta</taxon>
        <taxon>Spermatophyta</taxon>
        <taxon>Magnoliopsida</taxon>
        <taxon>eudicotyledons</taxon>
        <taxon>Gunneridae</taxon>
        <taxon>Pentapetalae</taxon>
        <taxon>asterids</taxon>
        <taxon>lamiids</taxon>
        <taxon>Solanales</taxon>
        <taxon>Solanaceae</taxon>
        <taxon>Solanoideae</taxon>
        <taxon>Solaneae</taxon>
        <taxon>Solanum</taxon>
    </lineage>
</organism>
<feature type="compositionally biased region" description="Polar residues" evidence="1">
    <location>
        <begin position="179"/>
        <end position="191"/>
    </location>
</feature>
<keyword evidence="3" id="KW-1185">Reference proteome</keyword>
<dbReference type="Proteomes" id="UP001234989">
    <property type="component" value="Chromosome 1"/>
</dbReference>
<feature type="region of interest" description="Disordered" evidence="1">
    <location>
        <begin position="33"/>
        <end position="70"/>
    </location>
</feature>
<dbReference type="AlphaFoldDB" id="A0AAF0PSG9"/>
<feature type="compositionally biased region" description="Polar residues" evidence="1">
    <location>
        <begin position="230"/>
        <end position="245"/>
    </location>
</feature>
<feature type="region of interest" description="Disordered" evidence="1">
    <location>
        <begin position="179"/>
        <end position="260"/>
    </location>
</feature>
<sequence>MQRHNKENCKVVNFRNNVEQNAQHTQDIAQLKHEPQAAKIQKLKNGGDSTLSSGKVVGDPGNGNVVRDRRGKTNTAPQITTVVENKFDALAQEENTLEGISTSKTDNIEINVISNKGDPTQDKGKEGVIISTKEWITKAFKSVLQSDAQRSSMHTINNFVESDDNESALKSKEHALEKNNQLEASQSNKVRNNGDKQKPQNIDDGRKNMDMNKCHEKHRKQQGEKMKEMQSVNLATTSTDLNVNSPEKHEELHTTEDKHI</sequence>
<dbReference type="EMBL" id="CP133612">
    <property type="protein sequence ID" value="WMV09080.1"/>
    <property type="molecule type" value="Genomic_DNA"/>
</dbReference>
<evidence type="ECO:0000256" key="1">
    <source>
        <dbReference type="SAM" id="MobiDB-lite"/>
    </source>
</evidence>
<protein>
    <submittedName>
        <fullName evidence="2">Uncharacterized protein</fullName>
    </submittedName>
</protein>
<feature type="compositionally biased region" description="Basic and acidic residues" evidence="1">
    <location>
        <begin position="192"/>
        <end position="214"/>
    </location>
</feature>
<proteinExistence type="predicted"/>